<name>A0A857F535_9GAMM</name>
<reference evidence="2" key="1">
    <citation type="submission" date="2019-09" db="EMBL/GenBank/DDBJ databases">
        <title>Yersinia canariae sp. nov., isolated from a human yersiniosis case.</title>
        <authorList>
            <person name="Nguyen S.V."/>
            <person name="Greig D."/>
            <person name="Hurley D."/>
            <person name="Cao Y."/>
            <person name="McCabe E."/>
            <person name="Mitchell M."/>
            <person name="Jenkins C."/>
            <person name="Fanning S."/>
        </authorList>
    </citation>
    <scope>NUCLEOTIDE SEQUENCE [LARGE SCALE GENOMIC DNA]</scope>
    <source>
        <strain evidence="2">NCTC 14382</strain>
    </source>
</reference>
<accession>A0A857F535</accession>
<evidence type="ECO:0000313" key="1">
    <source>
        <dbReference type="EMBL" id="QHB34511.1"/>
    </source>
</evidence>
<proteinExistence type="predicted"/>
<dbReference type="KEGG" id="yca:F0T03_21655"/>
<dbReference type="Proteomes" id="UP000464402">
    <property type="component" value="Chromosome"/>
</dbReference>
<organism evidence="1 2">
    <name type="scientific">Yersinia canariae</name>
    <dbReference type="NCBI Taxonomy" id="2607663"/>
    <lineage>
        <taxon>Bacteria</taxon>
        <taxon>Pseudomonadati</taxon>
        <taxon>Pseudomonadota</taxon>
        <taxon>Gammaproteobacteria</taxon>
        <taxon>Enterobacterales</taxon>
        <taxon>Yersiniaceae</taxon>
        <taxon>Yersinia</taxon>
    </lineage>
</organism>
<sequence>MTCEPFFGCFYDCIPPRSRSSDLRVVDAIGMADHSAKGAIDPPLPHRLDPFYPQAITSVESVT</sequence>
<gene>
    <name evidence="1" type="ORF">F0T03_21655</name>
</gene>
<evidence type="ECO:0000313" key="2">
    <source>
        <dbReference type="Proteomes" id="UP000464402"/>
    </source>
</evidence>
<dbReference type="AlphaFoldDB" id="A0A857F535"/>
<dbReference type="EMBL" id="CP043727">
    <property type="protein sequence ID" value="QHB34511.1"/>
    <property type="molecule type" value="Genomic_DNA"/>
</dbReference>
<protein>
    <submittedName>
        <fullName evidence="1">Uncharacterized protein</fullName>
    </submittedName>
</protein>
<keyword evidence="2" id="KW-1185">Reference proteome</keyword>